<protein>
    <submittedName>
        <fullName evidence="6">Outer membrane protein OmpA-like peptidoglycan-associated protein</fullName>
    </submittedName>
</protein>
<dbReference type="Pfam" id="PF00691">
    <property type="entry name" value="OmpA"/>
    <property type="match status" value="1"/>
</dbReference>
<dbReference type="RefSeq" id="WP_173809485.1">
    <property type="nucleotide sequence ID" value="NZ_JABSNP010000005.1"/>
</dbReference>
<dbReference type="Gene3D" id="3.30.1330.60">
    <property type="entry name" value="OmpA-like domain"/>
    <property type="match status" value="1"/>
</dbReference>
<dbReference type="InterPro" id="IPR006665">
    <property type="entry name" value="OmpA-like"/>
</dbReference>
<dbReference type="PROSITE" id="PS01068">
    <property type="entry name" value="OMPA_1"/>
    <property type="match status" value="1"/>
</dbReference>
<keyword evidence="2 4" id="KW-0472">Membrane</keyword>
<dbReference type="InterPro" id="IPR050330">
    <property type="entry name" value="Bact_OuterMem_StrucFunc"/>
</dbReference>
<keyword evidence="7" id="KW-1185">Reference proteome</keyword>
<dbReference type="InterPro" id="IPR006690">
    <property type="entry name" value="OMPA-like_CS"/>
</dbReference>
<proteinExistence type="predicted"/>
<name>A0ABX2FNK5_9BACT</name>
<gene>
    <name evidence="6" type="ORF">HNP98_001571</name>
</gene>
<evidence type="ECO:0000313" key="7">
    <source>
        <dbReference type="Proteomes" id="UP000779507"/>
    </source>
</evidence>
<evidence type="ECO:0000256" key="2">
    <source>
        <dbReference type="ARBA" id="ARBA00023136"/>
    </source>
</evidence>
<dbReference type="CDD" id="cd07185">
    <property type="entry name" value="OmpA_C-like"/>
    <property type="match status" value="1"/>
</dbReference>
<keyword evidence="3" id="KW-0998">Cell outer membrane</keyword>
<evidence type="ECO:0000313" key="6">
    <source>
        <dbReference type="EMBL" id="NRT18750.1"/>
    </source>
</evidence>
<reference evidence="6 7" key="1">
    <citation type="submission" date="2020-05" db="EMBL/GenBank/DDBJ databases">
        <title>Genomic Encyclopedia of Type Strains, Phase IV (KMG-V): Genome sequencing to study the core and pangenomes of soil and plant-associated prokaryotes.</title>
        <authorList>
            <person name="Whitman W."/>
        </authorList>
    </citation>
    <scope>NUCLEOTIDE SEQUENCE [LARGE SCALE GENOMIC DNA]</scope>
    <source>
        <strain evidence="6 7">9A</strain>
    </source>
</reference>
<dbReference type="Proteomes" id="UP000779507">
    <property type="component" value="Unassembled WGS sequence"/>
</dbReference>
<evidence type="ECO:0000256" key="3">
    <source>
        <dbReference type="ARBA" id="ARBA00023237"/>
    </source>
</evidence>
<evidence type="ECO:0000259" key="5">
    <source>
        <dbReference type="PROSITE" id="PS51123"/>
    </source>
</evidence>
<dbReference type="PANTHER" id="PTHR30329">
    <property type="entry name" value="STATOR ELEMENT OF FLAGELLAR MOTOR COMPLEX"/>
    <property type="match status" value="1"/>
</dbReference>
<dbReference type="InterPro" id="IPR006664">
    <property type="entry name" value="OMP_bac"/>
</dbReference>
<sequence length="408" mass="42557">MVTLQNLPEEIKNFVQERGLARSEAFPNEHQVGVQLALTRVTELVMNSFGELAEQPSGREVLWNTAREATTHPGPHGAGLIKSVLDDRYHGTVNGVATAAGVQTATVGRLIDVVTTAALEIMGGLAAEGHWTAQELGQWLRPHPGAGAAAAVAVPLAGLATEPAVARMAADGGSIGWVAANAKALLLALGVIAVGEFGYIIGNRSDTSAGEVAATPSAGTAASPVAGPGAPERSGQYAAVPVANLSAGSAKAAVPVVLKLKNGVRQIIGANSTESKLYQFLIDPSKEVDPTDPTKNWIGFDRIYFESNKAILTNESLWQLSNVASILKRFPDAKVKLGGYTDSSGNPYLNLKLSQERAKAAMTTLVSMGVPAVRLQAVGYGAQDGLASNDTEEGRSLNRRVSLQVVKK</sequence>
<evidence type="ECO:0000256" key="1">
    <source>
        <dbReference type="ARBA" id="ARBA00004442"/>
    </source>
</evidence>
<comment type="caution">
    <text evidence="6">The sequence shown here is derived from an EMBL/GenBank/DDBJ whole genome shotgun (WGS) entry which is preliminary data.</text>
</comment>
<comment type="subcellular location">
    <subcellularLocation>
        <location evidence="1">Cell outer membrane</location>
    </subcellularLocation>
</comment>
<feature type="domain" description="OmpA-like" evidence="5">
    <location>
        <begin position="292"/>
        <end position="408"/>
    </location>
</feature>
<dbReference type="InterPro" id="IPR036737">
    <property type="entry name" value="OmpA-like_sf"/>
</dbReference>
<dbReference type="SUPFAM" id="SSF103088">
    <property type="entry name" value="OmpA-like"/>
    <property type="match status" value="1"/>
</dbReference>
<accession>A0ABX2FNK5</accession>
<dbReference type="PANTHER" id="PTHR30329:SF21">
    <property type="entry name" value="LIPOPROTEIN YIAD-RELATED"/>
    <property type="match status" value="1"/>
</dbReference>
<evidence type="ECO:0000256" key="4">
    <source>
        <dbReference type="PROSITE-ProRule" id="PRU00473"/>
    </source>
</evidence>
<dbReference type="EMBL" id="JABSNP010000005">
    <property type="protein sequence ID" value="NRT18750.1"/>
    <property type="molecule type" value="Genomic_DNA"/>
</dbReference>
<dbReference type="PROSITE" id="PS51123">
    <property type="entry name" value="OMPA_2"/>
    <property type="match status" value="1"/>
</dbReference>
<organism evidence="6 7">
    <name type="scientific">Hymenobacter caeli</name>
    <dbReference type="NCBI Taxonomy" id="2735894"/>
    <lineage>
        <taxon>Bacteria</taxon>
        <taxon>Pseudomonadati</taxon>
        <taxon>Bacteroidota</taxon>
        <taxon>Cytophagia</taxon>
        <taxon>Cytophagales</taxon>
        <taxon>Hymenobacteraceae</taxon>
        <taxon>Hymenobacter</taxon>
    </lineage>
</organism>
<dbReference type="PRINTS" id="PR01021">
    <property type="entry name" value="OMPADOMAIN"/>
</dbReference>